<accession>A0A2P2NQI7</accession>
<evidence type="ECO:0000313" key="1">
    <source>
        <dbReference type="EMBL" id="MBX44766.1"/>
    </source>
</evidence>
<reference evidence="1" key="1">
    <citation type="submission" date="2018-02" db="EMBL/GenBank/DDBJ databases">
        <title>Rhizophora mucronata_Transcriptome.</title>
        <authorList>
            <person name="Meera S.P."/>
            <person name="Sreeshan A."/>
            <person name="Augustine A."/>
        </authorList>
    </citation>
    <scope>NUCLEOTIDE SEQUENCE</scope>
    <source>
        <tissue evidence="1">Leaf</tissue>
    </source>
</reference>
<dbReference type="EMBL" id="GGEC01064282">
    <property type="protein sequence ID" value="MBX44766.1"/>
    <property type="molecule type" value="Transcribed_RNA"/>
</dbReference>
<protein>
    <submittedName>
        <fullName evidence="1">Uncharacterized protein</fullName>
    </submittedName>
</protein>
<name>A0A2P2NQI7_RHIMU</name>
<sequence>MCYLEIALILLLVISANK</sequence>
<proteinExistence type="predicted"/>
<organism evidence="1">
    <name type="scientific">Rhizophora mucronata</name>
    <name type="common">Asiatic mangrove</name>
    <dbReference type="NCBI Taxonomy" id="61149"/>
    <lineage>
        <taxon>Eukaryota</taxon>
        <taxon>Viridiplantae</taxon>
        <taxon>Streptophyta</taxon>
        <taxon>Embryophyta</taxon>
        <taxon>Tracheophyta</taxon>
        <taxon>Spermatophyta</taxon>
        <taxon>Magnoliopsida</taxon>
        <taxon>eudicotyledons</taxon>
        <taxon>Gunneridae</taxon>
        <taxon>Pentapetalae</taxon>
        <taxon>rosids</taxon>
        <taxon>fabids</taxon>
        <taxon>Malpighiales</taxon>
        <taxon>Rhizophoraceae</taxon>
        <taxon>Rhizophora</taxon>
    </lineage>
</organism>
<dbReference type="AlphaFoldDB" id="A0A2P2NQI7"/>